<proteinExistence type="predicted"/>
<comment type="caution">
    <text evidence="1">The sequence shown here is derived from an EMBL/GenBank/DDBJ whole genome shotgun (WGS) entry which is preliminary data.</text>
</comment>
<dbReference type="Proteomes" id="UP000646244">
    <property type="component" value="Unassembled WGS sequence"/>
</dbReference>
<reference evidence="1" key="2">
    <citation type="submission" date="2020-09" db="EMBL/GenBank/DDBJ databases">
        <authorList>
            <person name="Sun Q."/>
            <person name="Ohkuma M."/>
        </authorList>
    </citation>
    <scope>NUCLEOTIDE SEQUENCE</scope>
    <source>
        <strain evidence="1">JCM 4633</strain>
    </source>
</reference>
<dbReference type="EMBL" id="BMVB01000004">
    <property type="protein sequence ID" value="GHC41737.1"/>
    <property type="molecule type" value="Genomic_DNA"/>
</dbReference>
<sequence>MHAITTPELAAAVARVAEAFAGQAADPRESGCLFCYGEEEIAWLRDPDAPLPDELVWYVAREVPSHWTDNAAVMRRVLPRLTALVAEGEHVSDAHGLGLGGAAWQRWPGHQAEAVHAFLDAYWAAALREPRPAHTLLDTFAFCEEAHGSPVPCLARWENETGPVADAHLLDFVEDRIDDLLSPALTYTREGWVTVDPRPDAELISWVLHHAAPRIRARGDADPGLLYRLDQLALPEEQRWADVP</sequence>
<name>A0A918TBX6_STRCJ</name>
<gene>
    <name evidence="1" type="ORF">GCM10010507_15160</name>
</gene>
<evidence type="ECO:0000313" key="1">
    <source>
        <dbReference type="EMBL" id="GHC41737.1"/>
    </source>
</evidence>
<dbReference type="AlphaFoldDB" id="A0A918TBX6"/>
<dbReference type="RefSeq" id="WP_190108885.1">
    <property type="nucleotide sequence ID" value="NZ_BMVB01000004.1"/>
</dbReference>
<protein>
    <submittedName>
        <fullName evidence="1">Uncharacterized protein</fullName>
    </submittedName>
</protein>
<reference evidence="1" key="1">
    <citation type="journal article" date="2014" name="Int. J. Syst. Evol. Microbiol.">
        <title>Complete genome sequence of Corynebacterium casei LMG S-19264T (=DSM 44701T), isolated from a smear-ripened cheese.</title>
        <authorList>
            <consortium name="US DOE Joint Genome Institute (JGI-PGF)"/>
            <person name="Walter F."/>
            <person name="Albersmeier A."/>
            <person name="Kalinowski J."/>
            <person name="Ruckert C."/>
        </authorList>
    </citation>
    <scope>NUCLEOTIDE SEQUENCE</scope>
    <source>
        <strain evidence="1">JCM 4633</strain>
    </source>
</reference>
<accession>A0A918TBX6</accession>
<organism evidence="1 2">
    <name type="scientific">Streptomyces cinnamoneus</name>
    <name type="common">Streptoverticillium cinnamoneum</name>
    <dbReference type="NCBI Taxonomy" id="53446"/>
    <lineage>
        <taxon>Bacteria</taxon>
        <taxon>Bacillati</taxon>
        <taxon>Actinomycetota</taxon>
        <taxon>Actinomycetes</taxon>
        <taxon>Kitasatosporales</taxon>
        <taxon>Streptomycetaceae</taxon>
        <taxon>Streptomyces</taxon>
        <taxon>Streptomyces cinnamoneus group</taxon>
    </lineage>
</organism>
<evidence type="ECO:0000313" key="2">
    <source>
        <dbReference type="Proteomes" id="UP000646244"/>
    </source>
</evidence>